<accession>D8LVG7</accession>
<dbReference type="EMBL" id="FN668638">
    <property type="protein sequence ID" value="CBK19806.2"/>
    <property type="molecule type" value="Genomic_DNA"/>
</dbReference>
<dbReference type="InParanoid" id="D8LVG7"/>
<dbReference type="GeneID" id="24917537"/>
<dbReference type="Proteomes" id="UP000008312">
    <property type="component" value="Unassembled WGS sequence"/>
</dbReference>
<dbReference type="RefSeq" id="XP_012893854.1">
    <property type="nucleotide sequence ID" value="XM_013038400.1"/>
</dbReference>
<protein>
    <submittedName>
        <fullName evidence="1">Uncharacterized protein</fullName>
    </submittedName>
</protein>
<evidence type="ECO:0000313" key="2">
    <source>
        <dbReference type="Proteomes" id="UP000008312"/>
    </source>
</evidence>
<reference evidence="1" key="1">
    <citation type="submission" date="2010-02" db="EMBL/GenBank/DDBJ databases">
        <title>Sequencing and annotation of the Blastocystis hominis genome.</title>
        <authorList>
            <person name="Wincker P."/>
        </authorList>
    </citation>
    <scope>NUCLEOTIDE SEQUENCE</scope>
    <source>
        <strain evidence="1">Singapore isolate B</strain>
    </source>
</reference>
<keyword evidence="2" id="KW-1185">Reference proteome</keyword>
<proteinExistence type="predicted"/>
<dbReference type="AlphaFoldDB" id="D8LVG7"/>
<sequence length="188" mass="21721">MYVKEKIWPALKSKLYSCLDARNGDFSQIRSAELADRVEVFVCENIESVYSDSIVFGDVCGELLEWINEKSKEGVIPAYCEKLLEKAGKFNFDVVAQMLIELDPDQYAAFVKKQRQGCVRYRKIVNVQHNTINSIFVESLIRAISFTVCLTSCHLLFVLHVVDIFSLCGILCNPYCFHLYWRLLRQNM</sequence>
<evidence type="ECO:0000313" key="1">
    <source>
        <dbReference type="EMBL" id="CBK19806.2"/>
    </source>
</evidence>
<name>D8LVG7_BLAHO</name>
<organism evidence="1">
    <name type="scientific">Blastocystis hominis</name>
    <dbReference type="NCBI Taxonomy" id="12968"/>
    <lineage>
        <taxon>Eukaryota</taxon>
        <taxon>Sar</taxon>
        <taxon>Stramenopiles</taxon>
        <taxon>Bigyra</taxon>
        <taxon>Opalozoa</taxon>
        <taxon>Opalinata</taxon>
        <taxon>Blastocystidae</taxon>
        <taxon>Blastocystis</taxon>
    </lineage>
</organism>
<gene>
    <name evidence="1" type="ORF">GSBLH_T00000220001</name>
</gene>